<protein>
    <recommendedName>
        <fullName evidence="5">Bifunctional ligase/repressor BirA</fullName>
    </recommendedName>
    <alternativeName>
        <fullName evidence="5">Biotin--[acetyl-CoA-carboxylase] ligase</fullName>
        <ecNumber evidence="5">6.3.4.15</ecNumber>
    </alternativeName>
    <alternativeName>
        <fullName evidence="5">Biotin--protein ligase</fullName>
    </alternativeName>
    <alternativeName>
        <fullName evidence="5">Biotin-[acetyl-CoA carboxylase] synthetase</fullName>
    </alternativeName>
</protein>
<feature type="DNA-binding region" description="H-T-H motif" evidence="5">
    <location>
        <begin position="21"/>
        <end position="40"/>
    </location>
</feature>
<dbReference type="InterPro" id="IPR004408">
    <property type="entry name" value="Biotin_CoA_COase_ligase"/>
</dbReference>
<sequence length="326" mass="35694">MKTDERLLQFFAKHEGEYLSGETLAQTLNISRAAVWKVIQKLIDQGHRIDSQHRVGYRYQAGQILSAPIIAELAKSNWKIRVLDSVNSTNTYAKETLAHDDITEPTMIIADYQTDGRGRLGRTFIAPPETGLYISFALPLPIGAAVIPGLLTTGTAVAVSRAIQKTLGIQLDFKWVNDLLFKGRKVGGILTEAVMDFESQQVSALVVGIGLNLLRPENLTGALVNKIGGMVETLTVSRNIIAANVLDEFVTFYDAYTTGSFLPEYRERNIVIGQEVTIKYGRELLTGIAKDIGTEGQLLLDVGDKVITVNSGEVTKVNLPPNIYCG</sequence>
<dbReference type="SUPFAM" id="SSF50037">
    <property type="entry name" value="C-terminal domain of transcriptional repressors"/>
    <property type="match status" value="1"/>
</dbReference>
<accession>A0AAE6IJG2</accession>
<gene>
    <name evidence="5" type="primary">birA</name>
    <name evidence="7" type="ORF">FGL89_04495</name>
</gene>
<dbReference type="PANTHER" id="PTHR12835">
    <property type="entry name" value="BIOTIN PROTEIN LIGASE"/>
    <property type="match status" value="1"/>
</dbReference>
<feature type="binding site" evidence="5">
    <location>
        <position position="185"/>
    </location>
    <ligand>
        <name>biotin</name>
        <dbReference type="ChEBI" id="CHEBI:57586"/>
    </ligand>
</feature>
<dbReference type="Gene3D" id="2.30.30.100">
    <property type="match status" value="1"/>
</dbReference>
<evidence type="ECO:0000313" key="7">
    <source>
        <dbReference type="EMBL" id="QEA33445.1"/>
    </source>
</evidence>
<dbReference type="AlphaFoldDB" id="A0AAE6IJG2"/>
<dbReference type="GO" id="GO:0004077">
    <property type="term" value="F:biotin--[biotin carboxyl-carrier protein] ligase activity"/>
    <property type="evidence" value="ECO:0007669"/>
    <property type="project" value="UniProtKB-UniRule"/>
</dbReference>
<dbReference type="InterPro" id="IPR004143">
    <property type="entry name" value="BPL_LPL_catalytic"/>
</dbReference>
<dbReference type="SUPFAM" id="SSF46785">
    <property type="entry name" value="Winged helix' DNA-binding domain"/>
    <property type="match status" value="1"/>
</dbReference>
<dbReference type="NCBIfam" id="TIGR00121">
    <property type="entry name" value="birA_ligase"/>
    <property type="match status" value="1"/>
</dbReference>
<dbReference type="GO" id="GO:0009249">
    <property type="term" value="P:protein lipoylation"/>
    <property type="evidence" value="ECO:0007669"/>
    <property type="project" value="UniProtKB-ARBA"/>
</dbReference>
<dbReference type="InterPro" id="IPR030855">
    <property type="entry name" value="Bifunct_BirA"/>
</dbReference>
<dbReference type="EC" id="6.3.4.15" evidence="5"/>
<dbReference type="GO" id="GO:0016740">
    <property type="term" value="F:transferase activity"/>
    <property type="evidence" value="ECO:0007669"/>
    <property type="project" value="UniProtKB-ARBA"/>
</dbReference>
<dbReference type="InterPro" id="IPR036388">
    <property type="entry name" value="WH-like_DNA-bd_sf"/>
</dbReference>
<evidence type="ECO:0000256" key="4">
    <source>
        <dbReference type="ARBA" id="ARBA00023267"/>
    </source>
</evidence>
<dbReference type="GO" id="GO:0006355">
    <property type="term" value="P:regulation of DNA-templated transcription"/>
    <property type="evidence" value="ECO:0007669"/>
    <property type="project" value="UniProtKB-UniRule"/>
</dbReference>
<evidence type="ECO:0000259" key="6">
    <source>
        <dbReference type="PROSITE" id="PS51733"/>
    </source>
</evidence>
<reference evidence="7 8" key="1">
    <citation type="submission" date="2019-06" db="EMBL/GenBank/DDBJ databases">
        <title>Genome analyses of bacteria isolated from kimchi.</title>
        <authorList>
            <person name="Lee S."/>
            <person name="Ahn S."/>
            <person name="Roh S."/>
        </authorList>
    </citation>
    <scope>NUCLEOTIDE SEQUENCE [LARGE SCALE GENOMIC DNA]</scope>
    <source>
        <strain evidence="7 8">CBA3620</strain>
    </source>
</reference>
<evidence type="ECO:0000256" key="2">
    <source>
        <dbReference type="ARBA" id="ARBA00022741"/>
    </source>
</evidence>
<dbReference type="InterPro" id="IPR008988">
    <property type="entry name" value="Transcriptional_repressor_C"/>
</dbReference>
<evidence type="ECO:0000256" key="3">
    <source>
        <dbReference type="ARBA" id="ARBA00022840"/>
    </source>
</evidence>
<dbReference type="SUPFAM" id="SSF55681">
    <property type="entry name" value="Class II aaRS and biotin synthetases"/>
    <property type="match status" value="1"/>
</dbReference>
<dbReference type="Pfam" id="PF03099">
    <property type="entry name" value="BPL_LplA_LipB"/>
    <property type="match status" value="1"/>
</dbReference>
<keyword evidence="5" id="KW-0804">Transcription</keyword>
<dbReference type="CDD" id="cd16442">
    <property type="entry name" value="BPL"/>
    <property type="match status" value="1"/>
</dbReference>
<keyword evidence="4 5" id="KW-0092">Biotin</keyword>
<proteinExistence type="inferred from homology"/>
<dbReference type="HAMAP" id="MF_00978">
    <property type="entry name" value="Bifunct_BirA"/>
    <property type="match status" value="1"/>
</dbReference>
<dbReference type="GO" id="GO:0005524">
    <property type="term" value="F:ATP binding"/>
    <property type="evidence" value="ECO:0007669"/>
    <property type="project" value="UniProtKB-UniRule"/>
</dbReference>
<keyword evidence="3 5" id="KW-0067">ATP-binding</keyword>
<keyword evidence="5" id="KW-0678">Repressor</keyword>
<dbReference type="GO" id="GO:0005737">
    <property type="term" value="C:cytoplasm"/>
    <property type="evidence" value="ECO:0007669"/>
    <property type="project" value="TreeGrafter"/>
</dbReference>
<dbReference type="Proteomes" id="UP000321332">
    <property type="component" value="Chromosome"/>
</dbReference>
<dbReference type="InterPro" id="IPR045864">
    <property type="entry name" value="aa-tRNA-synth_II/BPL/LPL"/>
</dbReference>
<dbReference type="Pfam" id="PF02237">
    <property type="entry name" value="BPL_C"/>
    <property type="match status" value="1"/>
</dbReference>
<organism evidence="7 8">
    <name type="scientific">Leuconostoc carnosum</name>
    <dbReference type="NCBI Taxonomy" id="1252"/>
    <lineage>
        <taxon>Bacteria</taxon>
        <taxon>Bacillati</taxon>
        <taxon>Bacillota</taxon>
        <taxon>Bacilli</taxon>
        <taxon>Lactobacillales</taxon>
        <taxon>Lactobacillaceae</taxon>
        <taxon>Leuconostoc</taxon>
    </lineage>
</organism>
<dbReference type="PROSITE" id="PS51733">
    <property type="entry name" value="BPL_LPL_CATALYTIC"/>
    <property type="match status" value="1"/>
</dbReference>
<dbReference type="Pfam" id="PF08279">
    <property type="entry name" value="HTH_11"/>
    <property type="match status" value="1"/>
</dbReference>
<feature type="binding site" evidence="5">
    <location>
        <begin position="117"/>
        <end position="119"/>
    </location>
    <ligand>
        <name>biotin</name>
        <dbReference type="ChEBI" id="CHEBI:57586"/>
    </ligand>
</feature>
<dbReference type="Gene3D" id="1.10.10.10">
    <property type="entry name" value="Winged helix-like DNA-binding domain superfamily/Winged helix DNA-binding domain"/>
    <property type="match status" value="1"/>
</dbReference>
<dbReference type="InterPro" id="IPR013196">
    <property type="entry name" value="HTH_11"/>
</dbReference>
<keyword evidence="2 5" id="KW-0547">Nucleotide-binding</keyword>
<dbReference type="InterPro" id="IPR003142">
    <property type="entry name" value="BPL_C"/>
</dbReference>
<dbReference type="OMA" id="AVWKHIE"/>
<dbReference type="EMBL" id="CP042374">
    <property type="protein sequence ID" value="QEA33445.1"/>
    <property type="molecule type" value="Genomic_DNA"/>
</dbReference>
<evidence type="ECO:0000256" key="5">
    <source>
        <dbReference type="HAMAP-Rule" id="MF_00978"/>
    </source>
</evidence>
<keyword evidence="5" id="KW-0805">Transcription regulation</keyword>
<keyword evidence="1 5" id="KW-0436">Ligase</keyword>
<evidence type="ECO:0000313" key="8">
    <source>
        <dbReference type="Proteomes" id="UP000321332"/>
    </source>
</evidence>
<dbReference type="InterPro" id="IPR036390">
    <property type="entry name" value="WH_DNA-bd_sf"/>
</dbReference>
<keyword evidence="5" id="KW-0238">DNA-binding</keyword>
<dbReference type="Gene3D" id="3.30.930.10">
    <property type="entry name" value="Bira Bifunctional Protein, Domain 2"/>
    <property type="match status" value="1"/>
</dbReference>
<dbReference type="GeneID" id="61186995"/>
<feature type="domain" description="BPL/LPL catalytic" evidence="6">
    <location>
        <begin position="75"/>
        <end position="257"/>
    </location>
</feature>
<feature type="binding site" evidence="5">
    <location>
        <begin position="88"/>
        <end position="90"/>
    </location>
    <ligand>
        <name>biotin</name>
        <dbReference type="ChEBI" id="CHEBI:57586"/>
    </ligand>
</feature>
<comment type="similarity">
    <text evidence="5">Belongs to the biotin--protein ligase family.</text>
</comment>
<evidence type="ECO:0000256" key="1">
    <source>
        <dbReference type="ARBA" id="ARBA00022598"/>
    </source>
</evidence>
<name>A0AAE6IJG2_LEUCA</name>
<comment type="function">
    <text evidence="5">Acts both as a biotin--[acetyl-CoA-carboxylase] ligase and a repressor.</text>
</comment>
<comment type="catalytic activity">
    <reaction evidence="5">
        <text>biotin + L-lysyl-[protein] + ATP = N(6)-biotinyl-L-lysyl-[protein] + AMP + diphosphate + H(+)</text>
        <dbReference type="Rhea" id="RHEA:11756"/>
        <dbReference type="Rhea" id="RHEA-COMP:9752"/>
        <dbReference type="Rhea" id="RHEA-COMP:10505"/>
        <dbReference type="ChEBI" id="CHEBI:15378"/>
        <dbReference type="ChEBI" id="CHEBI:29969"/>
        <dbReference type="ChEBI" id="CHEBI:30616"/>
        <dbReference type="ChEBI" id="CHEBI:33019"/>
        <dbReference type="ChEBI" id="CHEBI:57586"/>
        <dbReference type="ChEBI" id="CHEBI:83144"/>
        <dbReference type="ChEBI" id="CHEBI:456215"/>
        <dbReference type="EC" id="6.3.4.15"/>
    </reaction>
</comment>
<dbReference type="RefSeq" id="WP_014973612.1">
    <property type="nucleotide sequence ID" value="NZ_CP042374.1"/>
</dbReference>
<dbReference type="PANTHER" id="PTHR12835:SF5">
    <property type="entry name" value="BIOTIN--PROTEIN LIGASE"/>
    <property type="match status" value="1"/>
</dbReference>
<dbReference type="GO" id="GO:0003677">
    <property type="term" value="F:DNA binding"/>
    <property type="evidence" value="ECO:0007669"/>
    <property type="project" value="UniProtKB-UniRule"/>
</dbReference>
<feature type="binding site" evidence="5">
    <location>
        <position position="113"/>
    </location>
    <ligand>
        <name>biotin</name>
        <dbReference type="ChEBI" id="CHEBI:57586"/>
    </ligand>
</feature>